<dbReference type="Pfam" id="PF00078">
    <property type="entry name" value="RVT_1"/>
    <property type="match status" value="1"/>
</dbReference>
<dbReference type="InterPro" id="IPR043502">
    <property type="entry name" value="DNA/RNA_pol_sf"/>
</dbReference>
<dbReference type="PANTHER" id="PTHR31635:SF196">
    <property type="entry name" value="REVERSE TRANSCRIPTASE DOMAIN-CONTAINING PROTEIN-RELATED"/>
    <property type="match status" value="1"/>
</dbReference>
<dbReference type="SUPFAM" id="SSF56672">
    <property type="entry name" value="DNA/RNA polymerases"/>
    <property type="match status" value="1"/>
</dbReference>
<dbReference type="CDD" id="cd01650">
    <property type="entry name" value="RT_nLTR_like"/>
    <property type="match status" value="1"/>
</dbReference>
<dbReference type="EMBL" id="UZAU01000560">
    <property type="status" value="NOT_ANNOTATED_CDS"/>
    <property type="molecule type" value="Genomic_DNA"/>
</dbReference>
<sequence length="457" mass="52641">MTAFRTTLDQCCLKELPFFGDDFTWSRSRKNPAALKERIDWCFVNTVWMDSLIQPTVTHLDHYGSDHRAIYVELNFSNQLEIEKRRSRFRFERIWLNDAESLVIISTNLNKNHQENEDIFTQLVDSIQCCATNLQQWHIGKFGHMKQDIKEAQSRVQQLNNCVTPDSEFSQNVQSAEAILDELLANEEQYWQQRSRVEWLKSGDRNTKFFHAKDSSRKSNNRINKLHNDNGQYVYSRDEIATVITQYFATLFKASDEDHWALSHVLSKIPTTITDAHDDFLLQEFTKEDVITALKTMGADKSCGINGMSAMFYHHNWDTAGPLVTKVVLNVLNYGGNPAGFNKPLISLILKVKKPKTMKDFRPISLCNVVYKLISKMLVLRLKHVLPHVISETQSAFLPNRLITDNVLVAFEMVHSLKNRKRGTKGYAALKLDMSNAFDRLECSYLAAVMGKMGFNI</sequence>
<dbReference type="Proteomes" id="UP000596661">
    <property type="component" value="Chromosome 6"/>
</dbReference>
<reference evidence="2" key="2">
    <citation type="submission" date="2021-03" db="UniProtKB">
        <authorList>
            <consortium name="EnsemblPlants"/>
        </authorList>
    </citation>
    <scope>IDENTIFICATION</scope>
</reference>
<dbReference type="InterPro" id="IPR000477">
    <property type="entry name" value="RT_dom"/>
</dbReference>
<dbReference type="OMA" id="NGMSAMF"/>
<dbReference type="EnsemblPlants" id="evm.model.06.388">
    <property type="protein sequence ID" value="cds.evm.model.06.388"/>
    <property type="gene ID" value="evm.TU.06.388"/>
</dbReference>
<accession>A0A803PY67</accession>
<evidence type="ECO:0000313" key="3">
    <source>
        <dbReference type="Proteomes" id="UP000596661"/>
    </source>
</evidence>
<dbReference type="Gramene" id="evm.model.06.388">
    <property type="protein sequence ID" value="cds.evm.model.06.388"/>
    <property type="gene ID" value="evm.TU.06.388"/>
</dbReference>
<keyword evidence="3" id="KW-1185">Reference proteome</keyword>
<dbReference type="PANTHER" id="PTHR31635">
    <property type="entry name" value="REVERSE TRANSCRIPTASE DOMAIN-CONTAINING PROTEIN-RELATED"/>
    <property type="match status" value="1"/>
</dbReference>
<dbReference type="InterPro" id="IPR036691">
    <property type="entry name" value="Endo/exonu/phosph_ase_sf"/>
</dbReference>
<name>A0A803PY67_CANSA</name>
<dbReference type="AlphaFoldDB" id="A0A803PY67"/>
<evidence type="ECO:0000259" key="1">
    <source>
        <dbReference type="Pfam" id="PF00078"/>
    </source>
</evidence>
<evidence type="ECO:0000313" key="2">
    <source>
        <dbReference type="EnsemblPlants" id="cds.evm.model.06.388"/>
    </source>
</evidence>
<protein>
    <recommendedName>
        <fullName evidence="1">Reverse transcriptase domain-containing protein</fullName>
    </recommendedName>
</protein>
<dbReference type="SUPFAM" id="SSF56219">
    <property type="entry name" value="DNase I-like"/>
    <property type="match status" value="1"/>
</dbReference>
<dbReference type="Gene3D" id="3.60.10.10">
    <property type="entry name" value="Endonuclease/exonuclease/phosphatase"/>
    <property type="match status" value="1"/>
</dbReference>
<proteinExistence type="predicted"/>
<feature type="domain" description="Reverse transcriptase" evidence="1">
    <location>
        <begin position="353"/>
        <end position="455"/>
    </location>
</feature>
<organism evidence="2 3">
    <name type="scientific">Cannabis sativa</name>
    <name type="common">Hemp</name>
    <name type="synonym">Marijuana</name>
    <dbReference type="NCBI Taxonomy" id="3483"/>
    <lineage>
        <taxon>Eukaryota</taxon>
        <taxon>Viridiplantae</taxon>
        <taxon>Streptophyta</taxon>
        <taxon>Embryophyta</taxon>
        <taxon>Tracheophyta</taxon>
        <taxon>Spermatophyta</taxon>
        <taxon>Magnoliopsida</taxon>
        <taxon>eudicotyledons</taxon>
        <taxon>Gunneridae</taxon>
        <taxon>Pentapetalae</taxon>
        <taxon>rosids</taxon>
        <taxon>fabids</taxon>
        <taxon>Rosales</taxon>
        <taxon>Cannabaceae</taxon>
        <taxon>Cannabis</taxon>
    </lineage>
</organism>
<reference evidence="2" key="1">
    <citation type="submission" date="2018-11" db="EMBL/GenBank/DDBJ databases">
        <authorList>
            <person name="Grassa J C."/>
        </authorList>
    </citation>
    <scope>NUCLEOTIDE SEQUENCE [LARGE SCALE GENOMIC DNA]</scope>
</reference>